<accession>A0A1J7IV21</accession>
<dbReference type="STRING" id="1408157.A0A1J7IV21"/>
<sequence>MSTTVIIGAGIIGVSTAYYLSDHQPGSTIHLVEASPELFSSASGYAGGFLAKDWFSPATASLGALSFEQHRILAEKNGGREKWGYSPTTTVSYTSKPAGQGPRKRGDDWLRHGTSRADVAPAAAVDDLDGRAPKWLRRVEGDEIEIIGDHDSTAQVDPLALCRFLLAECLDRGVQLHQPATAISMTKDIRDELSSVCIADTGSSTEVDVPCTRVVIAAGAWSGEVFRTLFRHSRLDIPVGSLAGHSLVVRSPRWHKELEGAGCHALYTTSGPGYSPEIFSRIGGQIYISGLNSSTLPLPKVAGESKPRESDIARLKETASELLGPEVGVDDLEVVREELCFRPVTPSGRPIISRVRDVDLGIGIKTRPGAEGGVFIAAGHGPWGISLSLGTGMVLAEMVQGRAVSADVSRLGLP</sequence>
<dbReference type="EMBL" id="KV875096">
    <property type="protein sequence ID" value="OIW31165.1"/>
    <property type="molecule type" value="Genomic_DNA"/>
</dbReference>
<dbReference type="OrthoDB" id="498204at2759"/>
<evidence type="ECO:0000313" key="4">
    <source>
        <dbReference type="Proteomes" id="UP000182658"/>
    </source>
</evidence>
<proteinExistence type="predicted"/>
<dbReference type="InterPro" id="IPR006076">
    <property type="entry name" value="FAD-dep_OxRdtase"/>
</dbReference>
<dbReference type="GO" id="GO:0005829">
    <property type="term" value="C:cytosol"/>
    <property type="evidence" value="ECO:0007669"/>
    <property type="project" value="GOC"/>
</dbReference>
<dbReference type="PANTHER" id="PTHR13847">
    <property type="entry name" value="SARCOSINE DEHYDROGENASE-RELATED"/>
    <property type="match status" value="1"/>
</dbReference>
<organism evidence="3 4">
    <name type="scientific">Coniochaeta ligniaria NRRL 30616</name>
    <dbReference type="NCBI Taxonomy" id="1408157"/>
    <lineage>
        <taxon>Eukaryota</taxon>
        <taxon>Fungi</taxon>
        <taxon>Dikarya</taxon>
        <taxon>Ascomycota</taxon>
        <taxon>Pezizomycotina</taxon>
        <taxon>Sordariomycetes</taxon>
        <taxon>Sordariomycetidae</taxon>
        <taxon>Coniochaetales</taxon>
        <taxon>Coniochaetaceae</taxon>
        <taxon>Coniochaeta</taxon>
    </lineage>
</organism>
<dbReference type="InParanoid" id="A0A1J7IV21"/>
<evidence type="ECO:0000256" key="1">
    <source>
        <dbReference type="SAM" id="MobiDB-lite"/>
    </source>
</evidence>
<feature type="region of interest" description="Disordered" evidence="1">
    <location>
        <begin position="84"/>
        <end position="107"/>
    </location>
</feature>
<dbReference type="GO" id="GO:0042147">
    <property type="term" value="P:retrograde transport, endosome to Golgi"/>
    <property type="evidence" value="ECO:0007669"/>
    <property type="project" value="TreeGrafter"/>
</dbReference>
<name>A0A1J7IV21_9PEZI</name>
<dbReference type="Pfam" id="PF01266">
    <property type="entry name" value="DAO"/>
    <property type="match status" value="1"/>
</dbReference>
<reference evidence="3 4" key="1">
    <citation type="submission" date="2016-10" db="EMBL/GenBank/DDBJ databases">
        <title>Draft genome sequence of Coniochaeta ligniaria NRRL30616, a lignocellulolytic fungus for bioabatement of inhibitors in plant biomass hydrolysates.</title>
        <authorList>
            <consortium name="DOE Joint Genome Institute"/>
            <person name="Jimenez D.J."/>
            <person name="Hector R.E."/>
            <person name="Riley R."/>
            <person name="Sun H."/>
            <person name="Grigoriev I.V."/>
            <person name="Van Elsas J.D."/>
            <person name="Nichols N.N."/>
        </authorList>
    </citation>
    <scope>NUCLEOTIDE SEQUENCE [LARGE SCALE GENOMIC DNA]</scope>
    <source>
        <strain evidence="3 4">NRRL 30616</strain>
    </source>
</reference>
<dbReference type="GO" id="GO:0005770">
    <property type="term" value="C:late endosome"/>
    <property type="evidence" value="ECO:0007669"/>
    <property type="project" value="TreeGrafter"/>
</dbReference>
<feature type="compositionally biased region" description="Polar residues" evidence="1">
    <location>
        <begin position="86"/>
        <end position="97"/>
    </location>
</feature>
<dbReference type="AlphaFoldDB" id="A0A1J7IV21"/>
<keyword evidence="4" id="KW-1185">Reference proteome</keyword>
<dbReference type="InterPro" id="IPR036188">
    <property type="entry name" value="FAD/NAD-bd_sf"/>
</dbReference>
<dbReference type="PANTHER" id="PTHR13847:SF185">
    <property type="entry name" value="FAD DEPENDENT OXIDOREDUCTASE SUPERFAMILY (AFU_ORTHOLOGUE AFUA_3G02360)"/>
    <property type="match status" value="1"/>
</dbReference>
<protein>
    <submittedName>
        <fullName evidence="3">FAD dependent oxidoreductase</fullName>
    </submittedName>
</protein>
<dbReference type="Gene3D" id="3.30.9.10">
    <property type="entry name" value="D-Amino Acid Oxidase, subunit A, domain 2"/>
    <property type="match status" value="1"/>
</dbReference>
<gene>
    <name evidence="3" type="ORF">CONLIGDRAFT_302937</name>
</gene>
<dbReference type="Proteomes" id="UP000182658">
    <property type="component" value="Unassembled WGS sequence"/>
</dbReference>
<feature type="domain" description="FAD dependent oxidoreductase" evidence="2">
    <location>
        <begin position="5"/>
        <end position="398"/>
    </location>
</feature>
<evidence type="ECO:0000313" key="3">
    <source>
        <dbReference type="EMBL" id="OIW31165.1"/>
    </source>
</evidence>
<dbReference type="SUPFAM" id="SSF51971">
    <property type="entry name" value="Nucleotide-binding domain"/>
    <property type="match status" value="1"/>
</dbReference>
<evidence type="ECO:0000259" key="2">
    <source>
        <dbReference type="Pfam" id="PF01266"/>
    </source>
</evidence>
<dbReference type="Gene3D" id="3.50.50.60">
    <property type="entry name" value="FAD/NAD(P)-binding domain"/>
    <property type="match status" value="1"/>
</dbReference>